<accession>A0AAW8ST53</accession>
<dbReference type="Proteomes" id="UP001249240">
    <property type="component" value="Unassembled WGS sequence"/>
</dbReference>
<protein>
    <submittedName>
        <fullName evidence="3">AAA family ATPase</fullName>
    </submittedName>
</protein>
<feature type="domain" description="Protein CR006 P-loop" evidence="2">
    <location>
        <begin position="2"/>
        <end position="628"/>
    </location>
</feature>
<reference evidence="3" key="1">
    <citation type="submission" date="2023-03" db="EMBL/GenBank/DDBJ databases">
        <authorList>
            <person name="Shen W."/>
            <person name="Cai J."/>
        </authorList>
    </citation>
    <scope>NUCLEOTIDE SEQUENCE</scope>
    <source>
        <strain evidence="3">B646-2</strain>
    </source>
</reference>
<feature type="coiled-coil region" evidence="1">
    <location>
        <begin position="8"/>
        <end position="49"/>
    </location>
</feature>
<evidence type="ECO:0000313" key="3">
    <source>
        <dbReference type="EMBL" id="MDT2538025.1"/>
    </source>
</evidence>
<keyword evidence="1" id="KW-0175">Coiled coil</keyword>
<dbReference type="EMBL" id="JARPXM010000006">
    <property type="protein sequence ID" value="MDT2538025.1"/>
    <property type="molecule type" value="Genomic_DNA"/>
</dbReference>
<evidence type="ECO:0000259" key="2">
    <source>
        <dbReference type="Pfam" id="PF13166"/>
    </source>
</evidence>
<dbReference type="AlphaFoldDB" id="A0AAW8ST53"/>
<name>A0AAW8ST53_9ENTE</name>
<sequence>MFTLGQDSIEAQEKLELLRNDNQNKQNSIDTKNDTIKKFDNEIEDQKNVVLEKSWKLQQSIGESFSNALVGYRNSKKKFFEKCISTYMDWDKKAVVKLDELKSKYDMAYSDDSAIHSTFPTINISESLKFEQSDLLQKVITGSKDSPVGLVIDVLKNSDWVRQGIDYIDTDANQCPFCQQEMTEELQQEIRNYFDETYELDCQSLNSFINKYVEHYNEILGDLKNILETDISFIDVSRLEPEYQLFNSLFKLNAEELERKKDSPSSKISLESFEYRLEKIATIIDSFNESIITNNEIVKNKNREQKNCSELLWFYIVSELEEDLKAYSVFFNGKKKAIDSVSNKIVTLNIEITENKKQMEDIEELLTSVAPTVTEINKILERFDFKGFYLEENKQQKGTYLILREDGTNAKGTLSEGEYNFITFLYFYYLIYGSQEKTGITSDKIIVIDDPISSLDSNVLFIVSTLVKNLLKDCRNNINGIIQTFILTHNVYFHKEVTFLGSGKEFSSKEVLFGIVRKKDNVTTFLEYDKNPIESTYQLLWRELAEGKTSTMTAFNTMRRILEYYFKIIGDMDYEKCIDEFDGNDKIVCKALVSCINDGSHFISDDFVITFDEENIDNYKRIFKLIFERLGHKTHYEMMMKTKI</sequence>
<comment type="caution">
    <text evidence="3">The sequence shown here is derived from an EMBL/GenBank/DDBJ whole genome shotgun (WGS) entry which is preliminary data.</text>
</comment>
<dbReference type="Pfam" id="PF13166">
    <property type="entry name" value="AAA_13"/>
    <property type="match status" value="1"/>
</dbReference>
<evidence type="ECO:0000256" key="1">
    <source>
        <dbReference type="SAM" id="Coils"/>
    </source>
</evidence>
<organism evidence="3 4">
    <name type="scientific">Enterococcus raffinosus</name>
    <dbReference type="NCBI Taxonomy" id="71452"/>
    <lineage>
        <taxon>Bacteria</taxon>
        <taxon>Bacillati</taxon>
        <taxon>Bacillota</taxon>
        <taxon>Bacilli</taxon>
        <taxon>Lactobacillales</taxon>
        <taxon>Enterococcaceae</taxon>
        <taxon>Enterococcus</taxon>
    </lineage>
</organism>
<evidence type="ECO:0000313" key="4">
    <source>
        <dbReference type="Proteomes" id="UP001249240"/>
    </source>
</evidence>
<gene>
    <name evidence="3" type="ORF">P7D78_07805</name>
</gene>
<dbReference type="InterPro" id="IPR026866">
    <property type="entry name" value="CR006_AAA"/>
</dbReference>
<dbReference type="RefSeq" id="WP_083290012.1">
    <property type="nucleotide sequence ID" value="NZ_CAUFJU010000002.1"/>
</dbReference>
<proteinExistence type="predicted"/>